<gene>
    <name evidence="2" type="ORF">PRZ48_008786</name>
</gene>
<protein>
    <submittedName>
        <fullName evidence="2">Uncharacterized protein</fullName>
    </submittedName>
</protein>
<evidence type="ECO:0000313" key="2">
    <source>
        <dbReference type="EMBL" id="KAK4500597.1"/>
    </source>
</evidence>
<reference evidence="2 3" key="1">
    <citation type="journal article" date="2023" name="G3 (Bethesda)">
        <title>A chromosome-level genome assembly of Zasmidium syzygii isolated from banana leaves.</title>
        <authorList>
            <person name="van Westerhoven A.C."/>
            <person name="Mehrabi R."/>
            <person name="Talebi R."/>
            <person name="Steentjes M.B.F."/>
            <person name="Corcolon B."/>
            <person name="Chong P.A."/>
            <person name="Kema G.H.J."/>
            <person name="Seidl M.F."/>
        </authorList>
    </citation>
    <scope>NUCLEOTIDE SEQUENCE [LARGE SCALE GENOMIC DNA]</scope>
    <source>
        <strain evidence="2 3">P124</strain>
    </source>
</reference>
<evidence type="ECO:0000256" key="1">
    <source>
        <dbReference type="SAM" id="MobiDB-lite"/>
    </source>
</evidence>
<dbReference type="Proteomes" id="UP001305779">
    <property type="component" value="Unassembled WGS sequence"/>
</dbReference>
<feature type="compositionally biased region" description="Basic and acidic residues" evidence="1">
    <location>
        <begin position="32"/>
        <end position="43"/>
    </location>
</feature>
<sequence>MNSSFTKVQGPGLRLQVVFGFTQKPTQQLASDKTEGKSLEEGQRGAAVPQPLPSHPVGHTNGASERGFRAVQPRHFVEIDDVVGKDINMVPVVDSLFKDRTGIRAVGDFDVVNQILLTRAYAHSKYDGQLIFIAKIHKQTLETDGERHHADEVPDLVHVLAAGFGEVMAIQLFKYKVGQCSRVEYFAITAGYNTR</sequence>
<accession>A0ABR0EGF7</accession>
<feature type="region of interest" description="Disordered" evidence="1">
    <location>
        <begin position="26"/>
        <end position="66"/>
    </location>
</feature>
<name>A0ABR0EGF7_ZASCE</name>
<organism evidence="2 3">
    <name type="scientific">Zasmidium cellare</name>
    <name type="common">Wine cellar mold</name>
    <name type="synonym">Racodium cellare</name>
    <dbReference type="NCBI Taxonomy" id="395010"/>
    <lineage>
        <taxon>Eukaryota</taxon>
        <taxon>Fungi</taxon>
        <taxon>Dikarya</taxon>
        <taxon>Ascomycota</taxon>
        <taxon>Pezizomycotina</taxon>
        <taxon>Dothideomycetes</taxon>
        <taxon>Dothideomycetidae</taxon>
        <taxon>Mycosphaerellales</taxon>
        <taxon>Mycosphaerellaceae</taxon>
        <taxon>Zasmidium</taxon>
    </lineage>
</organism>
<dbReference type="EMBL" id="JAXOVC010000006">
    <property type="protein sequence ID" value="KAK4500597.1"/>
    <property type="molecule type" value="Genomic_DNA"/>
</dbReference>
<keyword evidence="3" id="KW-1185">Reference proteome</keyword>
<proteinExistence type="predicted"/>
<comment type="caution">
    <text evidence="2">The sequence shown here is derived from an EMBL/GenBank/DDBJ whole genome shotgun (WGS) entry which is preliminary data.</text>
</comment>
<evidence type="ECO:0000313" key="3">
    <source>
        <dbReference type="Proteomes" id="UP001305779"/>
    </source>
</evidence>